<gene>
    <name evidence="1" type="ORF">CIRG_07654</name>
</gene>
<dbReference type="Proteomes" id="UP000054565">
    <property type="component" value="Unassembled WGS sequence"/>
</dbReference>
<organism evidence="1 2">
    <name type="scientific">Coccidioides immitis RMSCC 2394</name>
    <dbReference type="NCBI Taxonomy" id="404692"/>
    <lineage>
        <taxon>Eukaryota</taxon>
        <taxon>Fungi</taxon>
        <taxon>Dikarya</taxon>
        <taxon>Ascomycota</taxon>
        <taxon>Pezizomycotina</taxon>
        <taxon>Eurotiomycetes</taxon>
        <taxon>Eurotiomycetidae</taxon>
        <taxon>Onygenales</taxon>
        <taxon>Onygenaceae</taxon>
        <taxon>Coccidioides</taxon>
    </lineage>
</organism>
<evidence type="ECO:0000313" key="2">
    <source>
        <dbReference type="Proteomes" id="UP000054565"/>
    </source>
</evidence>
<sequence length="104" mass="11608">MAARQHGSFYFNRLPLVRPRLLGLLGVDRLLRIKYLCCNDTSVLFGNLCWITSQGPRQAVVVQTHALTAKPQHQGSQIHDGDWITWAIPAYQHGASGVMSPPEE</sequence>
<accession>A0A0J6YM22</accession>
<name>A0A0J6YM22_COCIT</name>
<protein>
    <submittedName>
        <fullName evidence="1">Uncharacterized protein</fullName>
    </submittedName>
</protein>
<proteinExistence type="predicted"/>
<dbReference type="AlphaFoldDB" id="A0A0J6YM22"/>
<reference evidence="2" key="1">
    <citation type="journal article" date="2010" name="Genome Res.">
        <title>Population genomic sequencing of Coccidioides fungi reveals recent hybridization and transposon control.</title>
        <authorList>
            <person name="Neafsey D.E."/>
            <person name="Barker B.M."/>
            <person name="Sharpton T.J."/>
            <person name="Stajich J.E."/>
            <person name="Park D.J."/>
            <person name="Whiston E."/>
            <person name="Hung C.-Y."/>
            <person name="McMahan C."/>
            <person name="White J."/>
            <person name="Sykes S."/>
            <person name="Heiman D."/>
            <person name="Young S."/>
            <person name="Zeng Q."/>
            <person name="Abouelleil A."/>
            <person name="Aftuck L."/>
            <person name="Bessette D."/>
            <person name="Brown A."/>
            <person name="FitzGerald M."/>
            <person name="Lui A."/>
            <person name="Macdonald J.P."/>
            <person name="Priest M."/>
            <person name="Orbach M.J."/>
            <person name="Galgiani J.N."/>
            <person name="Kirkland T.N."/>
            <person name="Cole G.T."/>
            <person name="Birren B.W."/>
            <person name="Henn M.R."/>
            <person name="Taylor J.W."/>
            <person name="Rounsley S.D."/>
        </authorList>
    </citation>
    <scope>NUCLEOTIDE SEQUENCE [LARGE SCALE GENOMIC DNA]</scope>
    <source>
        <strain evidence="2">RMSCC 2394</strain>
    </source>
</reference>
<evidence type="ECO:0000313" key="1">
    <source>
        <dbReference type="EMBL" id="KMP07973.1"/>
    </source>
</evidence>
<dbReference type="EMBL" id="DS028097">
    <property type="protein sequence ID" value="KMP07973.1"/>
    <property type="molecule type" value="Genomic_DNA"/>
</dbReference>